<dbReference type="SUPFAM" id="SSF88697">
    <property type="entry name" value="PUA domain-like"/>
    <property type="match status" value="1"/>
</dbReference>
<dbReference type="EMBL" id="LGTE01000002">
    <property type="protein sequence ID" value="KNZ70819.1"/>
    <property type="molecule type" value="Genomic_DNA"/>
</dbReference>
<dbReference type="Gene3D" id="3.10.400.10">
    <property type="entry name" value="Sulfate adenylyltransferase"/>
    <property type="match status" value="1"/>
</dbReference>
<dbReference type="AlphaFoldDB" id="A0A0L6W6T8"/>
<dbReference type="InterPro" id="IPR015947">
    <property type="entry name" value="PUA-like_sf"/>
</dbReference>
<evidence type="ECO:0000259" key="2">
    <source>
        <dbReference type="Pfam" id="PF14306"/>
    </source>
</evidence>
<accession>A0A0L6W6T8</accession>
<dbReference type="InterPro" id="IPR025980">
    <property type="entry name" value="ATP-Sase_PUA-like_dom"/>
</dbReference>
<dbReference type="Pfam" id="PF14306">
    <property type="entry name" value="PUA_2"/>
    <property type="match status" value="1"/>
</dbReference>
<evidence type="ECO:0000313" key="4">
    <source>
        <dbReference type="Proteomes" id="UP000037175"/>
    </source>
</evidence>
<dbReference type="InterPro" id="IPR050512">
    <property type="entry name" value="Sulf_AdTrans/APS_kinase"/>
</dbReference>
<sequence length="96" mass="10533">MSKLIPSHGGRVVNRMAKVAKTTLADYRTNVPSITLNAWNITDLKLIANGAYSPSHPITLSVDEDTARELILGKKALLKDEEESPLGLIEVEDIYT</sequence>
<feature type="domain" description="ATP-sulfurylase PUA-like" evidence="2">
    <location>
        <begin position="6"/>
        <end position="54"/>
    </location>
</feature>
<dbReference type="PANTHER" id="PTHR42700:SF1">
    <property type="entry name" value="SULFATE ADENYLYLTRANSFERASE"/>
    <property type="match status" value="1"/>
</dbReference>
<keyword evidence="4" id="KW-1185">Reference proteome</keyword>
<dbReference type="GO" id="GO:0010134">
    <property type="term" value="P:sulfate assimilation via adenylyl sulfate reduction"/>
    <property type="evidence" value="ECO:0007669"/>
    <property type="project" value="TreeGrafter"/>
</dbReference>
<reference evidence="4" key="1">
    <citation type="submission" date="2015-07" db="EMBL/GenBank/DDBJ databases">
        <title>Complete Genome of Thermincola ferriacetica strain Z-0001T.</title>
        <authorList>
            <person name="Lusk B."/>
            <person name="Badalamenti J.P."/>
            <person name="Parameswaran P."/>
            <person name="Bond D.R."/>
            <person name="Torres C.I."/>
        </authorList>
    </citation>
    <scope>NUCLEOTIDE SEQUENCE [LARGE SCALE GENOMIC DNA]</scope>
    <source>
        <strain evidence="4">Z-0001</strain>
    </source>
</reference>
<name>A0A0L6W6T8_9FIRM</name>
<gene>
    <name evidence="3" type="ORF">Tfer_0498</name>
</gene>
<dbReference type="RefSeq" id="WP_052216720.1">
    <property type="nucleotide sequence ID" value="NZ_LGTE01000002.1"/>
</dbReference>
<dbReference type="GO" id="GO:0005737">
    <property type="term" value="C:cytoplasm"/>
    <property type="evidence" value="ECO:0007669"/>
    <property type="project" value="TreeGrafter"/>
</dbReference>
<comment type="caution">
    <text evidence="3">The sequence shown here is derived from an EMBL/GenBank/DDBJ whole genome shotgun (WGS) entry which is preliminary data.</text>
</comment>
<dbReference type="GO" id="GO:0019379">
    <property type="term" value="P:sulfate assimilation, phosphoadenylyl sulfate reduction by phosphoadenylyl-sulfate reductase (thioredoxin)"/>
    <property type="evidence" value="ECO:0007669"/>
    <property type="project" value="TreeGrafter"/>
</dbReference>
<evidence type="ECO:0000256" key="1">
    <source>
        <dbReference type="ARBA" id="ARBA00022679"/>
    </source>
</evidence>
<keyword evidence="1" id="KW-0808">Transferase</keyword>
<proteinExistence type="predicted"/>
<protein>
    <submittedName>
        <fullName evidence="3">ATP-sulfurylase</fullName>
    </submittedName>
</protein>
<organism evidence="3 4">
    <name type="scientific">Thermincola ferriacetica</name>
    <dbReference type="NCBI Taxonomy" id="281456"/>
    <lineage>
        <taxon>Bacteria</taxon>
        <taxon>Bacillati</taxon>
        <taxon>Bacillota</taxon>
        <taxon>Clostridia</taxon>
        <taxon>Eubacteriales</taxon>
        <taxon>Thermincolaceae</taxon>
        <taxon>Thermincola</taxon>
    </lineage>
</organism>
<evidence type="ECO:0000313" key="3">
    <source>
        <dbReference type="EMBL" id="KNZ70819.1"/>
    </source>
</evidence>
<dbReference type="Proteomes" id="UP000037175">
    <property type="component" value="Unassembled WGS sequence"/>
</dbReference>
<dbReference type="GO" id="GO:0004781">
    <property type="term" value="F:sulfate adenylyltransferase (ATP) activity"/>
    <property type="evidence" value="ECO:0007669"/>
    <property type="project" value="TreeGrafter"/>
</dbReference>
<dbReference type="PANTHER" id="PTHR42700">
    <property type="entry name" value="SULFATE ADENYLYLTRANSFERASE"/>
    <property type="match status" value="1"/>
</dbReference>